<organism evidence="1 2">
    <name type="scientific">Anopheles maculatus</name>
    <dbReference type="NCBI Taxonomy" id="74869"/>
    <lineage>
        <taxon>Eukaryota</taxon>
        <taxon>Metazoa</taxon>
        <taxon>Ecdysozoa</taxon>
        <taxon>Arthropoda</taxon>
        <taxon>Hexapoda</taxon>
        <taxon>Insecta</taxon>
        <taxon>Pterygota</taxon>
        <taxon>Neoptera</taxon>
        <taxon>Endopterygota</taxon>
        <taxon>Diptera</taxon>
        <taxon>Nematocera</taxon>
        <taxon>Culicoidea</taxon>
        <taxon>Culicidae</taxon>
        <taxon>Anophelinae</taxon>
        <taxon>Anopheles</taxon>
        <taxon>Anopheles maculatus group</taxon>
    </lineage>
</organism>
<dbReference type="Proteomes" id="UP000075901">
    <property type="component" value="Unassembled WGS sequence"/>
</dbReference>
<dbReference type="VEuPathDB" id="VectorBase:AMAM012835"/>
<reference evidence="2" key="1">
    <citation type="submission" date="2013-09" db="EMBL/GenBank/DDBJ databases">
        <title>The Genome Sequence of Anopheles maculatus species B.</title>
        <authorList>
            <consortium name="The Broad Institute Genomics Platform"/>
            <person name="Neafsey D.E."/>
            <person name="Besansky N."/>
            <person name="Howell P."/>
            <person name="Walton C."/>
            <person name="Young S.K."/>
            <person name="Zeng Q."/>
            <person name="Gargeya S."/>
            <person name="Fitzgerald M."/>
            <person name="Haas B."/>
            <person name="Abouelleil A."/>
            <person name="Allen A.W."/>
            <person name="Alvarado L."/>
            <person name="Arachchi H.M."/>
            <person name="Berlin A.M."/>
            <person name="Chapman S.B."/>
            <person name="Gainer-Dewar J."/>
            <person name="Goldberg J."/>
            <person name="Griggs A."/>
            <person name="Gujja S."/>
            <person name="Hansen M."/>
            <person name="Howarth C."/>
            <person name="Imamovic A."/>
            <person name="Ireland A."/>
            <person name="Larimer J."/>
            <person name="McCowan C."/>
            <person name="Murphy C."/>
            <person name="Pearson M."/>
            <person name="Poon T.W."/>
            <person name="Priest M."/>
            <person name="Roberts A."/>
            <person name="Saif S."/>
            <person name="Shea T."/>
            <person name="Sisk P."/>
            <person name="Sykes S."/>
            <person name="Wortman J."/>
            <person name="Nusbaum C."/>
            <person name="Birren B."/>
        </authorList>
    </citation>
    <scope>NUCLEOTIDE SEQUENCE [LARGE SCALE GENOMIC DNA]</scope>
    <source>
        <strain evidence="2">maculatus3</strain>
    </source>
</reference>
<evidence type="ECO:0000313" key="2">
    <source>
        <dbReference type="Proteomes" id="UP000075901"/>
    </source>
</evidence>
<name>A0A182ST24_9DIPT</name>
<evidence type="ECO:0000313" key="1">
    <source>
        <dbReference type="EnsemblMetazoa" id="AMAM012835-PA"/>
    </source>
</evidence>
<accession>A0A182ST24</accession>
<proteinExistence type="predicted"/>
<dbReference type="EnsemblMetazoa" id="AMAM012835-RA">
    <property type="protein sequence ID" value="AMAM012835-PA"/>
    <property type="gene ID" value="AMAM012835"/>
</dbReference>
<sequence>MLHRLLRALRSVRWKQTSQPPPSTLLLTRSLAPIGHSAFDFHFQAHPSALSTIGTLVDIGTVALETSRKFVNDLVVPSVADSVPRTKPPGERYSSSSSCTDSMLSGAKILSGTDVAKEIRERLKKDVAEIRRQVPTLVPGLA</sequence>
<protein>
    <submittedName>
        <fullName evidence="1">Uncharacterized protein</fullName>
    </submittedName>
</protein>
<keyword evidence="2" id="KW-1185">Reference proteome</keyword>
<reference evidence="1" key="2">
    <citation type="submission" date="2020-05" db="UniProtKB">
        <authorList>
            <consortium name="EnsemblMetazoa"/>
        </authorList>
    </citation>
    <scope>IDENTIFICATION</scope>
    <source>
        <strain evidence="1">maculatus3</strain>
    </source>
</reference>
<dbReference type="AlphaFoldDB" id="A0A182ST24"/>